<dbReference type="RefSeq" id="WP_136962208.1">
    <property type="nucleotide sequence ID" value="NZ_CP039690.1"/>
</dbReference>
<dbReference type="KEGG" id="pstg:E8M01_22515"/>
<dbReference type="Proteomes" id="UP000298781">
    <property type="component" value="Chromosome"/>
</dbReference>
<keyword evidence="2" id="KW-1185">Reference proteome</keyword>
<proteinExistence type="predicted"/>
<evidence type="ECO:0000313" key="2">
    <source>
        <dbReference type="Proteomes" id="UP000298781"/>
    </source>
</evidence>
<dbReference type="AlphaFoldDB" id="A0A4D7AZJ0"/>
<reference evidence="1 2" key="1">
    <citation type="submission" date="2019-04" db="EMBL/GenBank/DDBJ databases">
        <title>Phreatobacter aquaticus sp. nov.</title>
        <authorList>
            <person name="Choi A."/>
        </authorList>
    </citation>
    <scope>NUCLEOTIDE SEQUENCE [LARGE SCALE GENOMIC DNA]</scope>
    <source>
        <strain evidence="1 2">KCTC 52518</strain>
    </source>
</reference>
<sequence>MYTPPAYREDRLDILHDLMRQWSFATLISSGPDGLLATQLPFLIDANSGKGRLVTHLARANPQCAHLADGREALVVFQGPHAFISPSWYDNRQTFPTWNYTAIHAYGRPVTSDDADVLRALLKRVIARYDTPLGGPWRFEDMPEAAIAPRLKAIIAVEIDIDRLEGKLKLNQDKTPADRAGVIAELEGSDDPVATQTATMMRRLDT</sequence>
<protein>
    <submittedName>
        <fullName evidence="1">FMN-binding negative transcriptional regulator</fullName>
    </submittedName>
</protein>
<dbReference type="OrthoDB" id="9794948at2"/>
<name>A0A4D7AZJ0_9HYPH</name>
<organism evidence="1 2">
    <name type="scientific">Phreatobacter stygius</name>
    <dbReference type="NCBI Taxonomy" id="1940610"/>
    <lineage>
        <taxon>Bacteria</taxon>
        <taxon>Pseudomonadati</taxon>
        <taxon>Pseudomonadota</taxon>
        <taxon>Alphaproteobacteria</taxon>
        <taxon>Hyphomicrobiales</taxon>
        <taxon>Phreatobacteraceae</taxon>
        <taxon>Phreatobacter</taxon>
    </lineage>
</organism>
<dbReference type="EMBL" id="CP039690">
    <property type="protein sequence ID" value="QCI66769.1"/>
    <property type="molecule type" value="Genomic_DNA"/>
</dbReference>
<dbReference type="Gene3D" id="2.30.110.10">
    <property type="entry name" value="Electron Transport, Fmn-binding Protein, Chain A"/>
    <property type="match status" value="1"/>
</dbReference>
<accession>A0A4D7AZJ0</accession>
<gene>
    <name evidence="1" type="ORF">E8M01_22515</name>
</gene>
<dbReference type="InterPro" id="IPR007396">
    <property type="entry name" value="TR_PAI2-type"/>
</dbReference>
<dbReference type="Pfam" id="PF04299">
    <property type="entry name" value="FMN_bind_2"/>
    <property type="match status" value="1"/>
</dbReference>
<dbReference type="PANTHER" id="PTHR35802">
    <property type="entry name" value="PROTEASE SYNTHASE AND SPORULATION PROTEIN PAI 2"/>
    <property type="match status" value="1"/>
</dbReference>
<evidence type="ECO:0000313" key="1">
    <source>
        <dbReference type="EMBL" id="QCI66769.1"/>
    </source>
</evidence>
<dbReference type="PANTHER" id="PTHR35802:SF1">
    <property type="entry name" value="PROTEASE SYNTHASE AND SPORULATION PROTEIN PAI 2"/>
    <property type="match status" value="1"/>
</dbReference>
<dbReference type="SUPFAM" id="SSF50475">
    <property type="entry name" value="FMN-binding split barrel"/>
    <property type="match status" value="1"/>
</dbReference>
<dbReference type="PIRSF" id="PIRSF010372">
    <property type="entry name" value="PaiB"/>
    <property type="match status" value="1"/>
</dbReference>
<dbReference type="InterPro" id="IPR012349">
    <property type="entry name" value="Split_barrel_FMN-bd"/>
</dbReference>